<dbReference type="InterPro" id="IPR025520">
    <property type="entry name" value="DUF4408"/>
</dbReference>
<organism evidence="3 4">
    <name type="scientific">Morella rubra</name>
    <name type="common">Chinese bayberry</name>
    <dbReference type="NCBI Taxonomy" id="262757"/>
    <lineage>
        <taxon>Eukaryota</taxon>
        <taxon>Viridiplantae</taxon>
        <taxon>Streptophyta</taxon>
        <taxon>Embryophyta</taxon>
        <taxon>Tracheophyta</taxon>
        <taxon>Spermatophyta</taxon>
        <taxon>Magnoliopsida</taxon>
        <taxon>eudicotyledons</taxon>
        <taxon>Gunneridae</taxon>
        <taxon>Pentapetalae</taxon>
        <taxon>rosids</taxon>
        <taxon>fabids</taxon>
        <taxon>Fagales</taxon>
        <taxon>Myricaceae</taxon>
        <taxon>Morella</taxon>
    </lineage>
</organism>
<reference evidence="3 4" key="1">
    <citation type="journal article" date="2019" name="Plant Biotechnol. J.">
        <title>The red bayberry genome and genetic basis of sex determination.</title>
        <authorList>
            <person name="Jia H.M."/>
            <person name="Jia H.J."/>
            <person name="Cai Q.L."/>
            <person name="Wang Y."/>
            <person name="Zhao H.B."/>
            <person name="Yang W.F."/>
            <person name="Wang G.Y."/>
            <person name="Li Y.H."/>
            <person name="Zhan D.L."/>
            <person name="Shen Y.T."/>
            <person name="Niu Q.F."/>
            <person name="Chang L."/>
            <person name="Qiu J."/>
            <person name="Zhao L."/>
            <person name="Xie H.B."/>
            <person name="Fu W.Y."/>
            <person name="Jin J."/>
            <person name="Li X.W."/>
            <person name="Jiao Y."/>
            <person name="Zhou C.C."/>
            <person name="Tu T."/>
            <person name="Chai C.Y."/>
            <person name="Gao J.L."/>
            <person name="Fan L.J."/>
            <person name="van de Weg E."/>
            <person name="Wang J.Y."/>
            <person name="Gao Z.S."/>
        </authorList>
    </citation>
    <scope>NUCLEOTIDE SEQUENCE [LARGE SCALE GENOMIC DNA]</scope>
    <source>
        <tissue evidence="3">Leaves</tissue>
    </source>
</reference>
<comment type="caution">
    <text evidence="3">The sequence shown here is derived from an EMBL/GenBank/DDBJ whole genome shotgun (WGS) entry which is preliminary data.</text>
</comment>
<evidence type="ECO:0000256" key="1">
    <source>
        <dbReference type="SAM" id="Coils"/>
    </source>
</evidence>
<keyword evidence="4" id="KW-1185">Reference proteome</keyword>
<gene>
    <name evidence="3" type="ORF">CJ030_MR2G027112</name>
</gene>
<evidence type="ECO:0000313" key="4">
    <source>
        <dbReference type="Proteomes" id="UP000516437"/>
    </source>
</evidence>
<dbReference type="OrthoDB" id="1933168at2759"/>
<evidence type="ECO:0000259" key="2">
    <source>
        <dbReference type="Pfam" id="PF14364"/>
    </source>
</evidence>
<proteinExistence type="predicted"/>
<keyword evidence="1" id="KW-0175">Coiled coil</keyword>
<dbReference type="Pfam" id="PF14364">
    <property type="entry name" value="DUF4408"/>
    <property type="match status" value="1"/>
</dbReference>
<feature type="domain" description="DUF4408" evidence="2">
    <location>
        <begin position="39"/>
        <end position="71"/>
    </location>
</feature>
<evidence type="ECO:0000313" key="3">
    <source>
        <dbReference type="EMBL" id="KAB1221575.1"/>
    </source>
</evidence>
<accession>A0A6A1W8Q5</accession>
<dbReference type="EMBL" id="RXIC02000020">
    <property type="protein sequence ID" value="KAB1221575.1"/>
    <property type="molecule type" value="Genomic_DNA"/>
</dbReference>
<name>A0A6A1W8Q5_9ROSI</name>
<dbReference type="Proteomes" id="UP000516437">
    <property type="component" value="Chromosome 2"/>
</dbReference>
<protein>
    <recommendedName>
        <fullName evidence="2">DUF4408 domain-containing protein</fullName>
    </recommendedName>
</protein>
<feature type="coiled-coil region" evidence="1">
    <location>
        <begin position="199"/>
        <end position="237"/>
    </location>
</feature>
<sequence length="248" mass="27843">MAWMLSLKALLVLTSVVFVGLALKLSVPLALEFCASHVPLLWVSPLSWLKPPYLYLDINGIIIGIVASLRFHHSSDRDHQHDPMPPPEAPEEITSEFGVLEPTVAHELREEALEVTSEVTKAVVVVNGSAEDCTLFTLLTARLKNLVDKDAEEKSDAATEALLQELVVDAEETKKGVAILLLMVEMILNWRLIGLLGSTDELNQQEEELRAEFEEVERKLEETLELQRRMENDAKQKRLAEQNDNVED</sequence>
<dbReference type="AlphaFoldDB" id="A0A6A1W8Q5"/>